<gene>
    <name evidence="1" type="ORF">L1967_14140</name>
</gene>
<evidence type="ECO:0000313" key="2">
    <source>
        <dbReference type="Proteomes" id="UP001139521"/>
    </source>
</evidence>
<dbReference type="Proteomes" id="UP001139521">
    <property type="component" value="Unassembled WGS sequence"/>
</dbReference>
<dbReference type="RefSeq" id="WP_249602153.1">
    <property type="nucleotide sequence ID" value="NZ_JAKHSK010000020.1"/>
</dbReference>
<protein>
    <submittedName>
        <fullName evidence="1">Uncharacterized protein</fullName>
    </submittedName>
</protein>
<keyword evidence="2" id="KW-1185">Reference proteome</keyword>
<organism evidence="1 2">
    <name type="scientific">Zunongwangia pacifica</name>
    <dbReference type="NCBI Taxonomy" id="2911062"/>
    <lineage>
        <taxon>Bacteria</taxon>
        <taxon>Pseudomonadati</taxon>
        <taxon>Bacteroidota</taxon>
        <taxon>Flavobacteriia</taxon>
        <taxon>Flavobacteriales</taxon>
        <taxon>Flavobacteriaceae</taxon>
        <taxon>Zunongwangia</taxon>
    </lineage>
</organism>
<comment type="caution">
    <text evidence="1">The sequence shown here is derived from an EMBL/GenBank/DDBJ whole genome shotgun (WGS) entry which is preliminary data.</text>
</comment>
<proteinExistence type="predicted"/>
<reference evidence="1" key="1">
    <citation type="submission" date="2022-01" db="EMBL/GenBank/DDBJ databases">
        <title>Genome sequencing of Zunongwangia sp. M21534 genome.</title>
        <authorList>
            <person name="Chen Y."/>
            <person name="Dong C."/>
            <person name="Shao Z."/>
        </authorList>
    </citation>
    <scope>NUCLEOTIDE SEQUENCE</scope>
    <source>
        <strain evidence="1">MCCC M21534</strain>
    </source>
</reference>
<sequence length="72" mass="7692">MDANLAIFGAGVGIYGAIGDDWAVLGGRGSGGWGIRFSIIEGYLGAGYAVHSSQFWKNPLSIFDWKLPNPKF</sequence>
<evidence type="ECO:0000313" key="1">
    <source>
        <dbReference type="EMBL" id="MCL6219433.1"/>
    </source>
</evidence>
<accession>A0A9X1ZVY4</accession>
<name>A0A9X1ZVY4_9FLAO</name>
<dbReference type="AlphaFoldDB" id="A0A9X1ZVY4"/>
<dbReference type="EMBL" id="JAKHSK010000020">
    <property type="protein sequence ID" value="MCL6219433.1"/>
    <property type="molecule type" value="Genomic_DNA"/>
</dbReference>